<dbReference type="InterPro" id="IPR026444">
    <property type="entry name" value="Secre_tail"/>
</dbReference>
<gene>
    <name evidence="2" type="ORF">ENS31_03640</name>
</gene>
<organism evidence="2">
    <name type="scientific">Ignavibacterium album</name>
    <dbReference type="NCBI Taxonomy" id="591197"/>
    <lineage>
        <taxon>Bacteria</taxon>
        <taxon>Pseudomonadati</taxon>
        <taxon>Ignavibacteriota</taxon>
        <taxon>Ignavibacteria</taxon>
        <taxon>Ignavibacteriales</taxon>
        <taxon>Ignavibacteriaceae</taxon>
        <taxon>Ignavibacterium</taxon>
    </lineage>
</organism>
<evidence type="ECO:0000259" key="1">
    <source>
        <dbReference type="Pfam" id="PF18962"/>
    </source>
</evidence>
<dbReference type="NCBIfam" id="TIGR04183">
    <property type="entry name" value="Por_Secre_tail"/>
    <property type="match status" value="1"/>
</dbReference>
<proteinExistence type="predicted"/>
<dbReference type="Gene3D" id="2.60.120.260">
    <property type="entry name" value="Galactose-binding domain-like"/>
    <property type="match status" value="1"/>
</dbReference>
<comment type="caution">
    <text evidence="2">The sequence shown here is derived from an EMBL/GenBank/DDBJ whole genome shotgun (WGS) entry which is preliminary data.</text>
</comment>
<accession>A0A7V2ZIJ3</accession>
<dbReference type="EMBL" id="DSUJ01000008">
    <property type="protein sequence ID" value="HFI90610.1"/>
    <property type="molecule type" value="Genomic_DNA"/>
</dbReference>
<dbReference type="Pfam" id="PF18962">
    <property type="entry name" value="Por_Secre_tail"/>
    <property type="match status" value="1"/>
</dbReference>
<evidence type="ECO:0000313" key="2">
    <source>
        <dbReference type="EMBL" id="HFI90610.1"/>
    </source>
</evidence>
<protein>
    <submittedName>
        <fullName evidence="2">T9SS type A sorting domain-containing protein</fullName>
    </submittedName>
</protein>
<dbReference type="AlphaFoldDB" id="A0A7V2ZIJ3"/>
<feature type="domain" description="Secretion system C-terminal sorting" evidence="1">
    <location>
        <begin position="91"/>
        <end position="167"/>
    </location>
</feature>
<name>A0A7V2ZIJ3_9BACT</name>
<sequence length="169" mass="19516">MHFLDQNYNEISFYYNNRSPQSSWQNVSLQKTAPANTKYLRILLYSAWYHVSIGYWDDISLTQILNKTTNSETTDSIAAVSYIINFELGNYPNPFNPSTRIVYSIPKTGFVQLKVYDILGNEIKTLVEEIKQAGKYTIDFTAENLASGIYYYRINSGDFSQTNKLIITR</sequence>
<dbReference type="Gene3D" id="2.60.40.4070">
    <property type="match status" value="1"/>
</dbReference>
<reference evidence="2" key="1">
    <citation type="journal article" date="2020" name="mSystems">
        <title>Genome- and Community-Level Interaction Insights into Carbon Utilization and Element Cycling Functions of Hydrothermarchaeota in Hydrothermal Sediment.</title>
        <authorList>
            <person name="Zhou Z."/>
            <person name="Liu Y."/>
            <person name="Xu W."/>
            <person name="Pan J."/>
            <person name="Luo Z.H."/>
            <person name="Li M."/>
        </authorList>
    </citation>
    <scope>NUCLEOTIDE SEQUENCE [LARGE SCALE GENOMIC DNA]</scope>
    <source>
        <strain evidence="2">SpSt-479</strain>
    </source>
</reference>